<dbReference type="InterPro" id="IPR011993">
    <property type="entry name" value="PH-like_dom_sf"/>
</dbReference>
<keyword evidence="3" id="KW-1185">Reference proteome</keyword>
<dbReference type="InterPro" id="IPR030564">
    <property type="entry name" value="Myotubularin"/>
</dbReference>
<dbReference type="PROSITE" id="PS51339">
    <property type="entry name" value="PPASE_MYOTUBULARIN"/>
    <property type="match status" value="1"/>
</dbReference>
<name>A0ABM3MLS2_GALME</name>
<dbReference type="Gene3D" id="2.30.29.30">
    <property type="entry name" value="Pleckstrin-homology domain (PH domain)/Phosphotyrosine-binding domain (PTB)"/>
    <property type="match status" value="1"/>
</dbReference>
<organism evidence="3 4">
    <name type="scientific">Galleria mellonella</name>
    <name type="common">Greater wax moth</name>
    <dbReference type="NCBI Taxonomy" id="7137"/>
    <lineage>
        <taxon>Eukaryota</taxon>
        <taxon>Metazoa</taxon>
        <taxon>Ecdysozoa</taxon>
        <taxon>Arthropoda</taxon>
        <taxon>Hexapoda</taxon>
        <taxon>Insecta</taxon>
        <taxon>Pterygota</taxon>
        <taxon>Neoptera</taxon>
        <taxon>Endopterygota</taxon>
        <taxon>Lepidoptera</taxon>
        <taxon>Glossata</taxon>
        <taxon>Ditrysia</taxon>
        <taxon>Pyraloidea</taxon>
        <taxon>Pyralidae</taxon>
        <taxon>Galleriinae</taxon>
        <taxon>Galleria</taxon>
    </lineage>
</organism>
<protein>
    <submittedName>
        <fullName evidence="4">Myotubularin-related protein 10-A</fullName>
    </submittedName>
</protein>
<gene>
    <name evidence="4" type="primary">LOC113513928</name>
</gene>
<sequence length="708" mass="79488">MITMNEKKVQNFTSYINSPVNNAEKNGSIQEVKPKLLNGEIVVSAVHNVLMLIPLSDSRRSGSLFVTNYKLSFVPYEPTQHDECGQRNYLLGPHDVPLTGVGALWMTEGGLVRRRRLLPHGDMPQKVKGLQVICKNMKVLTFSFANSSVGNGRKIALTLLHHAFPKRHHLLFAYEYKEPYYRTLPTDLNMFDRTTDWKKELERCDCPHWRITLINGTTDAFMLSGPPTLIVPMSLLDCKLLEYARHYKSGRIPIWVWGRPEGAALLRSGELLPTDQAMKIESVLLEQVRKSHPTLVPLNVIYLCGNSYSNTVGPNTLPPLATLQSSYKKLVDLCTPTTLSSFWEQDSKYYLILESSRWLRYVANCLAFADEAAEYLAKNVTVVLLEGEGVDYCAVVSSLTQLLVDPHYRTISGFQSLIQKEWIALGHPFCDRFGLPRPGASDIPDSGRGGARGEAGGRDTAQTAPVFLLFLDCVWQLLQQFPSHFQFTETYLTTLWDCTHNHVFDTFLFNCPRDRDPGITKNFIQRPVWDWSEQFSDQDKALFYNPLYGVCNFMPTPKQRLSMSAMAAANASKQAGSGRGAGGPELQRLRPAAGAGAGGVELWAQCYERWLPPLDALHAGPVQRHVRHYALRDQIQRLSEKLSSLSILSNRQSNGSEVEPVRLQPVSRFYPFSQYRTEAVAGTLDAMQVSLIDASQLIDSQSLLNAPD</sequence>
<dbReference type="GeneID" id="113513928"/>
<evidence type="ECO:0000313" key="3">
    <source>
        <dbReference type="Proteomes" id="UP001652740"/>
    </source>
</evidence>
<dbReference type="PANTHER" id="PTHR10807:SF110">
    <property type="entry name" value="FI17948P1"/>
    <property type="match status" value="1"/>
</dbReference>
<dbReference type="SUPFAM" id="SSF50729">
    <property type="entry name" value="PH domain-like"/>
    <property type="match status" value="1"/>
</dbReference>
<dbReference type="InterPro" id="IPR010569">
    <property type="entry name" value="Myotubularin-like_Pase_dom"/>
</dbReference>
<evidence type="ECO:0000256" key="1">
    <source>
        <dbReference type="ARBA" id="ARBA00007471"/>
    </source>
</evidence>
<dbReference type="Pfam" id="PF06602">
    <property type="entry name" value="Myotub-related"/>
    <property type="match status" value="2"/>
</dbReference>
<dbReference type="SUPFAM" id="SSF52799">
    <property type="entry name" value="(Phosphotyrosine protein) phosphatases II"/>
    <property type="match status" value="1"/>
</dbReference>
<dbReference type="InterPro" id="IPR029021">
    <property type="entry name" value="Prot-tyrosine_phosphatase-like"/>
</dbReference>
<comment type="similarity">
    <text evidence="1">Belongs to the protein-tyrosine phosphatase family. Non-receptor class myotubularin subfamily.</text>
</comment>
<feature type="domain" description="Myotubularin phosphatase" evidence="2">
    <location>
        <begin position="191"/>
        <end position="607"/>
    </location>
</feature>
<evidence type="ECO:0000313" key="4">
    <source>
        <dbReference type="RefSeq" id="XP_052752302.1"/>
    </source>
</evidence>
<evidence type="ECO:0000259" key="2">
    <source>
        <dbReference type="PROSITE" id="PS51339"/>
    </source>
</evidence>
<reference evidence="4" key="1">
    <citation type="submission" date="2025-08" db="UniProtKB">
        <authorList>
            <consortium name="RefSeq"/>
        </authorList>
    </citation>
    <scope>IDENTIFICATION</scope>
    <source>
        <tissue evidence="4">Whole larvae</tissue>
    </source>
</reference>
<dbReference type="CDD" id="cd14537">
    <property type="entry name" value="PTP-MTMR10-like"/>
    <property type="match status" value="1"/>
</dbReference>
<accession>A0ABM3MLS2</accession>
<dbReference type="PANTHER" id="PTHR10807">
    <property type="entry name" value="MYOTUBULARIN-RELATED"/>
    <property type="match status" value="1"/>
</dbReference>
<dbReference type="Proteomes" id="UP001652740">
    <property type="component" value="Unplaced"/>
</dbReference>
<dbReference type="RefSeq" id="XP_052752302.1">
    <property type="nucleotide sequence ID" value="XM_052896342.1"/>
</dbReference>
<proteinExistence type="inferred from homology"/>